<feature type="compositionally biased region" description="Low complexity" evidence="1">
    <location>
        <begin position="318"/>
        <end position="355"/>
    </location>
</feature>
<evidence type="ECO:0000313" key="3">
    <source>
        <dbReference type="Proteomes" id="UP001558474"/>
    </source>
</evidence>
<evidence type="ECO:0000256" key="1">
    <source>
        <dbReference type="SAM" id="MobiDB-lite"/>
    </source>
</evidence>
<feature type="compositionally biased region" description="Low complexity" evidence="1">
    <location>
        <begin position="388"/>
        <end position="421"/>
    </location>
</feature>
<feature type="compositionally biased region" description="Pro residues" evidence="1">
    <location>
        <begin position="436"/>
        <end position="462"/>
    </location>
</feature>
<protein>
    <recommendedName>
        <fullName evidence="4">Secretion protein EspK</fullName>
    </recommendedName>
</protein>
<name>A0ABV3VRR4_9MYCO</name>
<dbReference type="Proteomes" id="UP001558474">
    <property type="component" value="Unassembled WGS sequence"/>
</dbReference>
<feature type="compositionally biased region" description="Gly residues" evidence="1">
    <location>
        <begin position="301"/>
        <end position="317"/>
    </location>
</feature>
<evidence type="ECO:0000313" key="2">
    <source>
        <dbReference type="EMBL" id="MEX3742599.1"/>
    </source>
</evidence>
<feature type="region of interest" description="Disordered" evidence="1">
    <location>
        <begin position="219"/>
        <end position="462"/>
    </location>
</feature>
<sequence length="546" mass="53577">MTGPGRWPESDESEFDSHRELLTGLKNQVVEARASWNNFQALLFNGTYVWAGKASGSAADKTHERSDSMSAVEKQLDEAIKWCDFASKSIGFAKDAIIQNVGQELSNINSLIKAAGDKEDPTQGIQDIVDRGSENNRRALKFLANYLTTGDVIQAAEMMSEGDGGADDSGAHSDKDGSSPLSFLTSPNSKATPGPASQHPDVPVVVPSESDAVMAAGDIVPPKAAPGPAPQKAEVPAAAPTPIPTAIPGDPGKATPGAAPQRPDVPAPAGNPKGPSSTPNPRTPTPDAGAPSPATSIVGSSTGGLGGGGASGAGGGAPSSPLSSLGSSGASGADQAAGPAQAAAQAAAGPAPTDPLQAFSKGFADSAGTPVHAASSGGAPPLAPSPAVPASDAMTPASTQAPLAQTGAPAPTAPVQAPASGGSMGGMGMGGGMPMGAPPLGPPPTAPPAAPVAPPAAAPPPVAAPPANVAGGAQVAPIPVSAARAERDAAQNAAKRTGAGPLELARRIAAALNAPDMAKVEDFNFFWITAVTVDGRILVANNYGMS</sequence>
<proteinExistence type="predicted"/>
<feature type="region of interest" description="Disordered" evidence="1">
    <location>
        <begin position="160"/>
        <end position="204"/>
    </location>
</feature>
<reference evidence="2 3" key="1">
    <citation type="submission" date="2024-04" db="EMBL/GenBank/DDBJ databases">
        <title>Genomic Markers of Mycobacteria.</title>
        <authorList>
            <person name="Soliman M.S."/>
            <person name="Elkholy A."/>
            <person name="Soliman N.S."/>
            <person name="Abbas A."/>
            <person name="Khayrat S."/>
            <person name="Shawky S."/>
        </authorList>
    </citation>
    <scope>NUCLEOTIDE SEQUENCE [LARGE SCALE GENOMIC DNA]</scope>
    <source>
        <strain evidence="2 3">Egy-CU-AM5</strain>
    </source>
</reference>
<keyword evidence="3" id="KW-1185">Reference proteome</keyword>
<dbReference type="EMBL" id="JBDLOU010000107">
    <property type="protein sequence ID" value="MEX3742599.1"/>
    <property type="molecule type" value="Genomic_DNA"/>
</dbReference>
<evidence type="ECO:0008006" key="4">
    <source>
        <dbReference type="Google" id="ProtNLM"/>
    </source>
</evidence>
<accession>A0ABV3VRR4</accession>
<gene>
    <name evidence="2" type="ORF">ABFW12_30610</name>
</gene>
<comment type="caution">
    <text evidence="2">The sequence shown here is derived from an EMBL/GenBank/DDBJ whole genome shotgun (WGS) entry which is preliminary data.</text>
</comment>
<dbReference type="RefSeq" id="WP_368574393.1">
    <property type="nucleotide sequence ID" value="NZ_JBDLOU010000107.1"/>
</dbReference>
<feature type="compositionally biased region" description="Polar residues" evidence="1">
    <location>
        <begin position="180"/>
        <end position="191"/>
    </location>
</feature>
<feature type="compositionally biased region" description="Gly residues" evidence="1">
    <location>
        <begin position="422"/>
        <end position="434"/>
    </location>
</feature>
<organism evidence="2 3">
    <name type="scientific">Mycolicibacterium porcinum</name>
    <dbReference type="NCBI Taxonomy" id="39693"/>
    <lineage>
        <taxon>Bacteria</taxon>
        <taxon>Bacillati</taxon>
        <taxon>Actinomycetota</taxon>
        <taxon>Actinomycetes</taxon>
        <taxon>Mycobacteriales</taxon>
        <taxon>Mycobacteriaceae</taxon>
        <taxon>Mycolicibacterium</taxon>
    </lineage>
</organism>